<feature type="compositionally biased region" description="Polar residues" evidence="1">
    <location>
        <begin position="327"/>
        <end position="338"/>
    </location>
</feature>
<feature type="transmembrane region" description="Helical" evidence="2">
    <location>
        <begin position="97"/>
        <end position="117"/>
    </location>
</feature>
<accession>A0A837HPY5</accession>
<evidence type="ECO:0000256" key="2">
    <source>
        <dbReference type="SAM" id="Phobius"/>
    </source>
</evidence>
<keyword evidence="2" id="KW-0812">Transmembrane</keyword>
<feature type="region of interest" description="Disordered" evidence="1">
    <location>
        <begin position="271"/>
        <end position="338"/>
    </location>
</feature>
<feature type="compositionally biased region" description="Basic and acidic residues" evidence="1">
    <location>
        <begin position="309"/>
        <end position="326"/>
    </location>
</feature>
<evidence type="ECO:0000313" key="3">
    <source>
        <dbReference type="EMBL" id="KKR09397.1"/>
    </source>
</evidence>
<dbReference type="Proteomes" id="UP000033996">
    <property type="component" value="Unassembled WGS sequence"/>
</dbReference>
<organism evidence="3 4">
    <name type="scientific">Candidatus Yanofskybacteria bacterium GW2011_GWD1_39_16</name>
    <dbReference type="NCBI Taxonomy" id="1619030"/>
    <lineage>
        <taxon>Bacteria</taxon>
        <taxon>Candidatus Yanofskyibacteriota</taxon>
    </lineage>
</organism>
<dbReference type="CDD" id="cd22249">
    <property type="entry name" value="UDM1_RNF168_RNF169-like"/>
    <property type="match status" value="1"/>
</dbReference>
<dbReference type="EMBL" id="LBWL01000007">
    <property type="protein sequence ID" value="KKR09397.1"/>
    <property type="molecule type" value="Genomic_DNA"/>
</dbReference>
<dbReference type="AlphaFoldDB" id="A0A837HPY5"/>
<sequence length="515" mass="56437">MGGSLLGTLRRLFWITTETISDIAESYWELFIKSSIACGFYLTVEFVIFGLFLGKLSAVMPIAMVITIAAWAIAALPILILAIALSRISFIGKIFETILIVLILGFGISILMLKGHLWEYPTISWMLLLTSIVVVIGQVFSLEGFAGHIVTGCMITFFVIALGVVPVIIFVPAQIQSSVASRASDAQFKLFGADQDMITPYLCEKNGRTTVCDKSTGERLRLHRANGDPAIFTAFYDGQTELYDNSGLHPITGRQLRPADEDDLAKVKQELVDRDAREKQKIKDQEQQELKEKQDQERQNQELLQKAQAEQERIQQEAEKETERQKNLNTAQPLQPESVQLTMPNVQETQQPIVAPPIHVQEEIIDLPVKTKIALRVTQEITNTDVSEGDMFYFPLDKEIKIDGQVLFRRDATVELTVTAVRQKTRTTEPLLILKVNKIGGIRINNVSESIAPGKGRVKSGAIGALVGGLAGAVIGGKTGAVIGAGAGGATGAGVAPEGDIIRLKVGDKIEFQVR</sequence>
<name>A0A837HPY5_9BACT</name>
<feature type="compositionally biased region" description="Basic and acidic residues" evidence="1">
    <location>
        <begin position="271"/>
        <end position="300"/>
    </location>
</feature>
<evidence type="ECO:0000313" key="4">
    <source>
        <dbReference type="Proteomes" id="UP000033996"/>
    </source>
</evidence>
<feature type="transmembrane region" description="Helical" evidence="2">
    <location>
        <begin position="59"/>
        <end position="85"/>
    </location>
</feature>
<keyword evidence="2" id="KW-0472">Membrane</keyword>
<feature type="transmembrane region" description="Helical" evidence="2">
    <location>
        <begin position="149"/>
        <end position="171"/>
    </location>
</feature>
<comment type="caution">
    <text evidence="3">The sequence shown here is derived from an EMBL/GenBank/DDBJ whole genome shotgun (WGS) entry which is preliminary data.</text>
</comment>
<feature type="transmembrane region" description="Helical" evidence="2">
    <location>
        <begin position="30"/>
        <end position="53"/>
    </location>
</feature>
<protein>
    <submittedName>
        <fullName evidence="3">Uncharacterized protein</fullName>
    </submittedName>
</protein>
<reference evidence="3 4" key="1">
    <citation type="journal article" date="2015" name="Nature">
        <title>rRNA introns, odd ribosomes, and small enigmatic genomes across a large radiation of phyla.</title>
        <authorList>
            <person name="Brown C.T."/>
            <person name="Hug L.A."/>
            <person name="Thomas B.C."/>
            <person name="Sharon I."/>
            <person name="Castelle C.J."/>
            <person name="Singh A."/>
            <person name="Wilkins M.J."/>
            <person name="Williams K.H."/>
            <person name="Banfield J.F."/>
        </authorList>
    </citation>
    <scope>NUCLEOTIDE SEQUENCE [LARGE SCALE GENOMIC DNA]</scope>
</reference>
<proteinExistence type="predicted"/>
<keyword evidence="2" id="KW-1133">Transmembrane helix</keyword>
<evidence type="ECO:0000256" key="1">
    <source>
        <dbReference type="SAM" id="MobiDB-lite"/>
    </source>
</evidence>
<feature type="transmembrane region" description="Helical" evidence="2">
    <location>
        <begin position="123"/>
        <end position="142"/>
    </location>
</feature>
<gene>
    <name evidence="3" type="ORF">UT35_C0007G0007</name>
</gene>